<feature type="binding site" evidence="10">
    <location>
        <position position="167"/>
    </location>
    <ligand>
        <name>substrate</name>
    </ligand>
</feature>
<comment type="subcellular location">
    <subcellularLocation>
        <location evidence="10">Cell inner membrane</location>
        <topology evidence="10">Peripheral membrane protein</topology>
        <orientation evidence="10">Cytoplasmic side</orientation>
    </subcellularLocation>
</comment>
<dbReference type="PANTHER" id="PTHR34990">
    <property type="entry name" value="UDP-2,3-DIACYLGLUCOSAMINE HYDROLASE-RELATED"/>
    <property type="match status" value="1"/>
</dbReference>
<feature type="binding site" evidence="10">
    <location>
        <position position="122"/>
    </location>
    <ligand>
        <name>substrate</name>
    </ligand>
</feature>
<dbReference type="InterPro" id="IPR043461">
    <property type="entry name" value="LpxH-like"/>
</dbReference>
<comment type="similarity">
    <text evidence="10">Belongs to the LpxH family.</text>
</comment>
<feature type="binding site" evidence="10">
    <location>
        <position position="164"/>
    </location>
    <ligand>
        <name>substrate</name>
    </ligand>
</feature>
<dbReference type="CDD" id="cd07398">
    <property type="entry name" value="MPP_YbbF-LpxH"/>
    <property type="match status" value="1"/>
</dbReference>
<keyword evidence="7 10" id="KW-0443">Lipid metabolism</keyword>
<comment type="catalytic activity">
    <reaction evidence="10">
        <text>UDP-2-N,3-O-bis[(3R)-3-hydroxytetradecanoyl]-alpha-D-glucosamine + H2O = 2-N,3-O-bis[(3R)-3-hydroxytetradecanoyl]-alpha-D-glucosaminyl 1-phosphate + UMP + 2 H(+)</text>
        <dbReference type="Rhea" id="RHEA:25213"/>
        <dbReference type="ChEBI" id="CHEBI:15377"/>
        <dbReference type="ChEBI" id="CHEBI:15378"/>
        <dbReference type="ChEBI" id="CHEBI:57865"/>
        <dbReference type="ChEBI" id="CHEBI:57957"/>
        <dbReference type="ChEBI" id="CHEBI:78847"/>
        <dbReference type="EC" id="3.6.1.54"/>
    </reaction>
</comment>
<feature type="binding site" evidence="10">
    <location>
        <position position="114"/>
    </location>
    <ligand>
        <name>Mn(2+)</name>
        <dbReference type="ChEBI" id="CHEBI:29035"/>
        <label>2</label>
    </ligand>
</feature>
<keyword evidence="9 10" id="KW-0464">Manganese</keyword>
<name>A0AAN2BKY2_9GAMM</name>
<dbReference type="Proteomes" id="UP001320119">
    <property type="component" value="Chromosome"/>
</dbReference>
<dbReference type="GO" id="GO:0019897">
    <property type="term" value="C:extrinsic component of plasma membrane"/>
    <property type="evidence" value="ECO:0007669"/>
    <property type="project" value="UniProtKB-UniRule"/>
</dbReference>
<dbReference type="EC" id="3.6.1.54" evidence="10"/>
<evidence type="ECO:0000256" key="6">
    <source>
        <dbReference type="ARBA" id="ARBA00022801"/>
    </source>
</evidence>
<feature type="binding site" evidence="10">
    <location>
        <position position="79"/>
    </location>
    <ligand>
        <name>Mn(2+)</name>
        <dbReference type="ChEBI" id="CHEBI:29035"/>
        <label>2</label>
    </ligand>
</feature>
<keyword evidence="6 10" id="KW-0378">Hydrolase</keyword>
<feature type="binding site" evidence="10">
    <location>
        <position position="195"/>
    </location>
    <ligand>
        <name>Mn(2+)</name>
        <dbReference type="ChEBI" id="CHEBI:29035"/>
        <label>2</label>
    </ligand>
</feature>
<feature type="binding site" evidence="10">
    <location>
        <position position="41"/>
    </location>
    <ligand>
        <name>Mn(2+)</name>
        <dbReference type="ChEBI" id="CHEBI:29035"/>
        <label>2</label>
    </ligand>
</feature>
<keyword evidence="13" id="KW-1185">Reference proteome</keyword>
<feature type="binding site" evidence="10">
    <location>
        <position position="197"/>
    </location>
    <ligand>
        <name>Mn(2+)</name>
        <dbReference type="ChEBI" id="CHEBI:29035"/>
        <label>1</label>
    </ligand>
</feature>
<evidence type="ECO:0000259" key="11">
    <source>
        <dbReference type="Pfam" id="PF00149"/>
    </source>
</evidence>
<dbReference type="KEGG" id="marq:MARGE09_P2710"/>
<evidence type="ECO:0000256" key="1">
    <source>
        <dbReference type="ARBA" id="ARBA00022475"/>
    </source>
</evidence>
<dbReference type="HAMAP" id="MF_00575">
    <property type="entry name" value="LpxH"/>
    <property type="match status" value="1"/>
</dbReference>
<feature type="domain" description="Calcineurin-like phosphoesterase" evidence="11">
    <location>
        <begin position="3"/>
        <end position="199"/>
    </location>
</feature>
<keyword evidence="3 10" id="KW-0997">Cell inner membrane</keyword>
<dbReference type="GO" id="GO:0009245">
    <property type="term" value="P:lipid A biosynthetic process"/>
    <property type="evidence" value="ECO:0007669"/>
    <property type="project" value="UniProtKB-UniRule"/>
</dbReference>
<gene>
    <name evidence="10" type="primary">lpxH</name>
    <name evidence="12" type="ORF">MARGE09_P2710</name>
</gene>
<dbReference type="PANTHER" id="PTHR34990:SF1">
    <property type="entry name" value="UDP-2,3-DIACYLGLUCOSAMINE HYDROLASE"/>
    <property type="match status" value="1"/>
</dbReference>
<dbReference type="RefSeq" id="WP_236982890.1">
    <property type="nucleotide sequence ID" value="NZ_AP023086.1"/>
</dbReference>
<proteinExistence type="inferred from homology"/>
<evidence type="ECO:0000256" key="5">
    <source>
        <dbReference type="ARBA" id="ARBA00022723"/>
    </source>
</evidence>
<feature type="binding site" evidence="10">
    <location>
        <position position="8"/>
    </location>
    <ligand>
        <name>Mn(2+)</name>
        <dbReference type="ChEBI" id="CHEBI:29035"/>
        <label>1</label>
    </ligand>
</feature>
<dbReference type="GO" id="GO:0005737">
    <property type="term" value="C:cytoplasm"/>
    <property type="evidence" value="ECO:0007669"/>
    <property type="project" value="InterPro"/>
</dbReference>
<reference evidence="12 13" key="1">
    <citation type="journal article" date="2022" name="IScience">
        <title>An ultrasensitive nanofiber-based assay for enzymatic hydrolysis and deep-sea microbial degradation of cellulose.</title>
        <authorList>
            <person name="Tsudome M."/>
            <person name="Tachioka M."/>
            <person name="Miyazaki M."/>
            <person name="Uchimura K."/>
            <person name="Tsuda M."/>
            <person name="Takaki Y."/>
            <person name="Deguchi S."/>
        </authorList>
    </citation>
    <scope>NUCLEOTIDE SEQUENCE [LARGE SCALE GENOMIC DNA]</scope>
    <source>
        <strain evidence="12 13">GE09</strain>
    </source>
</reference>
<keyword evidence="1 10" id="KW-1003">Cell membrane</keyword>
<keyword evidence="5 10" id="KW-0479">Metal-binding</keyword>
<dbReference type="AlphaFoldDB" id="A0AAN2BKY2"/>
<comment type="function">
    <text evidence="10">Hydrolyzes the pyrophosphate bond of UDP-2,3-diacylglucosamine to yield 2,3-diacylglucosamine 1-phosphate (lipid X) and UMP by catalyzing the attack of water at the alpha-P atom. Involved in the biosynthesis of lipid A, a phosphorylated glycolipid that anchors the lipopolysaccharide to the outer membrane of the cell.</text>
</comment>
<dbReference type="GO" id="GO:0008758">
    <property type="term" value="F:UDP-2,3-diacylglucosamine hydrolase activity"/>
    <property type="evidence" value="ECO:0007669"/>
    <property type="project" value="UniProtKB-UniRule"/>
</dbReference>
<evidence type="ECO:0000256" key="7">
    <source>
        <dbReference type="ARBA" id="ARBA00023098"/>
    </source>
</evidence>
<evidence type="ECO:0000256" key="8">
    <source>
        <dbReference type="ARBA" id="ARBA00023136"/>
    </source>
</evidence>
<dbReference type="Gene3D" id="3.60.21.10">
    <property type="match status" value="1"/>
</dbReference>
<evidence type="ECO:0000256" key="10">
    <source>
        <dbReference type="HAMAP-Rule" id="MF_00575"/>
    </source>
</evidence>
<feature type="binding site" evidence="10">
    <location>
        <position position="160"/>
    </location>
    <ligand>
        <name>substrate</name>
    </ligand>
</feature>
<protein>
    <recommendedName>
        <fullName evidence="10">UDP-2,3-diacylglucosamine hydrolase</fullName>
        <ecNumber evidence="10">3.6.1.54</ecNumber>
    </recommendedName>
    <alternativeName>
        <fullName evidence="10">UDP-2,3-diacylglucosamine diphosphatase</fullName>
    </alternativeName>
</protein>
<dbReference type="SUPFAM" id="SSF56300">
    <property type="entry name" value="Metallo-dependent phosphatases"/>
    <property type="match status" value="1"/>
</dbReference>
<dbReference type="NCBIfam" id="TIGR01854">
    <property type="entry name" value="lipid_A_lpxH"/>
    <property type="match status" value="1"/>
</dbReference>
<evidence type="ECO:0000313" key="12">
    <source>
        <dbReference type="EMBL" id="BCD98509.1"/>
    </source>
</evidence>
<keyword evidence="4 10" id="KW-0441">Lipid A biosynthesis</keyword>
<dbReference type="InterPro" id="IPR010138">
    <property type="entry name" value="UDP-diacylglucosamine_Hdrlase"/>
</dbReference>
<evidence type="ECO:0000256" key="2">
    <source>
        <dbReference type="ARBA" id="ARBA00022516"/>
    </source>
</evidence>
<dbReference type="InterPro" id="IPR004843">
    <property type="entry name" value="Calcineurin-like_PHP"/>
</dbReference>
<dbReference type="NCBIfam" id="NF003743">
    <property type="entry name" value="PRK05340.1"/>
    <property type="match status" value="1"/>
</dbReference>
<dbReference type="EMBL" id="AP023086">
    <property type="protein sequence ID" value="BCD98509.1"/>
    <property type="molecule type" value="Genomic_DNA"/>
</dbReference>
<comment type="pathway">
    <text evidence="10">Glycolipid biosynthesis; lipid IV(A) biosynthesis; lipid IV(A) from (3R)-3-hydroxytetradecanoyl-[acyl-carrier-protein] and UDP-N-acetyl-alpha-D-glucosamine: step 4/6.</text>
</comment>
<evidence type="ECO:0000256" key="3">
    <source>
        <dbReference type="ARBA" id="ARBA00022519"/>
    </source>
</evidence>
<comment type="cofactor">
    <cofactor evidence="10">
        <name>Mn(2+)</name>
        <dbReference type="ChEBI" id="CHEBI:29035"/>
    </cofactor>
    <text evidence="10">Binds 2 Mn(2+) ions per subunit in a binuclear metal center.</text>
</comment>
<organism evidence="12 13">
    <name type="scientific">Marinagarivorans cellulosilyticus</name>
    <dbReference type="NCBI Taxonomy" id="2721545"/>
    <lineage>
        <taxon>Bacteria</taxon>
        <taxon>Pseudomonadati</taxon>
        <taxon>Pseudomonadota</taxon>
        <taxon>Gammaproteobacteria</taxon>
        <taxon>Cellvibrionales</taxon>
        <taxon>Cellvibrionaceae</taxon>
        <taxon>Marinagarivorans</taxon>
    </lineage>
</organism>
<dbReference type="GO" id="GO:0030145">
    <property type="term" value="F:manganese ion binding"/>
    <property type="evidence" value="ECO:0007669"/>
    <property type="project" value="UniProtKB-UniRule"/>
</dbReference>
<feature type="binding site" evidence="10">
    <location>
        <position position="195"/>
    </location>
    <ligand>
        <name>substrate</name>
    </ligand>
</feature>
<dbReference type="InterPro" id="IPR029052">
    <property type="entry name" value="Metallo-depent_PP-like"/>
</dbReference>
<sequence length="243" mass="27817">MATYFISDLHLSPERPEITAALESFLANQAKDATALYILGDFFDAWVGDDDHCDFATHIKELLIAQSKRGVKVFFIRGNRDFMIGEALANACGFTLLEDETVVELYGKRVLLMHGDTLCTADVEYQQFRKMVRNPVWQQQVLALPINQRRAMAADLRSKSQSMNAMKAEDIMDVTPDEVVNIMDEYRVKVLIHGHTHRPAHHQFDEKGKSHSRWVLGDWHSNARYLRADEDGIELKELEITQP</sequence>
<keyword evidence="2 10" id="KW-0444">Lipid biosynthesis</keyword>
<accession>A0AAN2BKY2</accession>
<feature type="binding site" evidence="10">
    <location>
        <position position="41"/>
    </location>
    <ligand>
        <name>Mn(2+)</name>
        <dbReference type="ChEBI" id="CHEBI:29035"/>
        <label>1</label>
    </ligand>
</feature>
<evidence type="ECO:0000256" key="9">
    <source>
        <dbReference type="ARBA" id="ARBA00023211"/>
    </source>
</evidence>
<feature type="binding site" evidence="10">
    <location>
        <begin position="79"/>
        <end position="80"/>
    </location>
    <ligand>
        <name>substrate</name>
    </ligand>
</feature>
<dbReference type="Pfam" id="PF00149">
    <property type="entry name" value="Metallophos"/>
    <property type="match status" value="1"/>
</dbReference>
<feature type="binding site" evidence="10">
    <location>
        <position position="10"/>
    </location>
    <ligand>
        <name>Mn(2+)</name>
        <dbReference type="ChEBI" id="CHEBI:29035"/>
        <label>1</label>
    </ligand>
</feature>
<keyword evidence="8 10" id="KW-0472">Membrane</keyword>
<evidence type="ECO:0000313" key="13">
    <source>
        <dbReference type="Proteomes" id="UP001320119"/>
    </source>
</evidence>
<evidence type="ECO:0000256" key="4">
    <source>
        <dbReference type="ARBA" id="ARBA00022556"/>
    </source>
</evidence>